<sequence length="243" mass="26555">QMEAAYYSVQTSILDLKEQINQVENSLALLLAETPRRYERGKLADQRLPEDVAVGVPMQMLSNRPDVRAAERSLEQAFYATNQARAAFYPSIVLSGSAGWTNSAGSMIVNPGKFLASAVGSLTQPLFNKGQIMAQYRIAKAQQEEASLSFQQALLNAGSEVNDALVACQTSKAKTLLFEKQIQSLEKALESTSLLMEHGTTTYLEVLTARQSLLSAQLSQTANRFTEIQSVINLYQALGGGRE</sequence>
<accession>A0A642BY71</accession>
<dbReference type="AlphaFoldDB" id="A0A642BY71"/>
<dbReference type="Gene3D" id="2.20.200.10">
    <property type="entry name" value="Outer membrane efflux proteins (OEP)"/>
    <property type="match status" value="1"/>
</dbReference>
<evidence type="ECO:0000256" key="1">
    <source>
        <dbReference type="ARBA" id="ARBA00007613"/>
    </source>
</evidence>
<dbReference type="GO" id="GO:0015562">
    <property type="term" value="F:efflux transmembrane transporter activity"/>
    <property type="evidence" value="ECO:0007669"/>
    <property type="project" value="InterPro"/>
</dbReference>
<protein>
    <submittedName>
        <fullName evidence="2">TolC family protein</fullName>
    </submittedName>
</protein>
<dbReference type="PANTHER" id="PTHR30203">
    <property type="entry name" value="OUTER MEMBRANE CATION EFFLUX PROTEIN"/>
    <property type="match status" value="1"/>
</dbReference>
<proteinExistence type="inferred from homology"/>
<evidence type="ECO:0000313" key="2">
    <source>
        <dbReference type="EMBL" id="KAA4628559.1"/>
    </source>
</evidence>
<organism evidence="2">
    <name type="scientific">Bacteroides ovatus</name>
    <dbReference type="NCBI Taxonomy" id="28116"/>
    <lineage>
        <taxon>Bacteria</taxon>
        <taxon>Pseudomonadati</taxon>
        <taxon>Bacteroidota</taxon>
        <taxon>Bacteroidia</taxon>
        <taxon>Bacteroidales</taxon>
        <taxon>Bacteroidaceae</taxon>
        <taxon>Bacteroides</taxon>
    </lineage>
</organism>
<comment type="similarity">
    <text evidence="1">Belongs to the outer membrane factor (OMF) (TC 1.B.17) family.</text>
</comment>
<dbReference type="InterPro" id="IPR003423">
    <property type="entry name" value="OMP_efflux"/>
</dbReference>
<name>A0A642BY71_BACOV</name>
<comment type="caution">
    <text evidence="2">The sequence shown here is derived from an EMBL/GenBank/DDBJ whole genome shotgun (WGS) entry which is preliminary data.</text>
</comment>
<dbReference type="Pfam" id="PF02321">
    <property type="entry name" value="OEP"/>
    <property type="match status" value="1"/>
</dbReference>
<feature type="non-terminal residue" evidence="2">
    <location>
        <position position="1"/>
    </location>
</feature>
<gene>
    <name evidence="2" type="ORF">F3B52_28395</name>
</gene>
<dbReference type="EMBL" id="VWFQ01000276">
    <property type="protein sequence ID" value="KAA4628559.1"/>
    <property type="molecule type" value="Genomic_DNA"/>
</dbReference>
<reference evidence="2" key="1">
    <citation type="journal article" date="2019" name="Nat. Med.">
        <title>A library of human gut bacterial isolates paired with longitudinal multiomics data enables mechanistic microbiome research.</title>
        <authorList>
            <person name="Poyet M."/>
            <person name="Groussin M."/>
            <person name="Gibbons S.M."/>
            <person name="Avila-Pacheco J."/>
            <person name="Jiang X."/>
            <person name="Kearney S.M."/>
            <person name="Perrotta A.R."/>
            <person name="Berdy B."/>
            <person name="Zhao S."/>
            <person name="Lieberman T.D."/>
            <person name="Swanson P.K."/>
            <person name="Smith M."/>
            <person name="Roesemann S."/>
            <person name="Alexander J.E."/>
            <person name="Rich S.A."/>
            <person name="Livny J."/>
            <person name="Vlamakis H."/>
            <person name="Clish C."/>
            <person name="Bullock K."/>
            <person name="Deik A."/>
            <person name="Scott J."/>
            <person name="Pierce K.A."/>
            <person name="Xavier R.J."/>
            <person name="Alm E.J."/>
        </authorList>
    </citation>
    <scope>NUCLEOTIDE SEQUENCE</scope>
    <source>
        <strain evidence="2">BIOML-A16</strain>
    </source>
</reference>
<dbReference type="PANTHER" id="PTHR30203:SF33">
    <property type="entry name" value="BLR4455 PROTEIN"/>
    <property type="match status" value="1"/>
</dbReference>
<dbReference type="InterPro" id="IPR010131">
    <property type="entry name" value="MdtP/NodT-like"/>
</dbReference>
<dbReference type="SUPFAM" id="SSF56954">
    <property type="entry name" value="Outer membrane efflux proteins (OEP)"/>
    <property type="match status" value="1"/>
</dbReference>
<dbReference type="Gene3D" id="1.20.1600.10">
    <property type="entry name" value="Outer membrane efflux proteins (OEP)"/>
    <property type="match status" value="1"/>
</dbReference>